<accession>A0A8T0DT86</accession>
<evidence type="ECO:0000313" key="5">
    <source>
        <dbReference type="Proteomes" id="UP000699462"/>
    </source>
</evidence>
<organism evidence="4 5">
    <name type="scientific">Paragonimus westermani</name>
    <dbReference type="NCBI Taxonomy" id="34504"/>
    <lineage>
        <taxon>Eukaryota</taxon>
        <taxon>Metazoa</taxon>
        <taxon>Spiralia</taxon>
        <taxon>Lophotrochozoa</taxon>
        <taxon>Platyhelminthes</taxon>
        <taxon>Trematoda</taxon>
        <taxon>Digenea</taxon>
        <taxon>Plagiorchiida</taxon>
        <taxon>Troglotremata</taxon>
        <taxon>Troglotrematidae</taxon>
        <taxon>Paragonimus</taxon>
    </lineage>
</organism>
<keyword evidence="5" id="KW-1185">Reference proteome</keyword>
<dbReference type="PANTHER" id="PTHR45973:SF36">
    <property type="entry name" value="CENTRIOLIN"/>
    <property type="match status" value="1"/>
</dbReference>
<dbReference type="Gene3D" id="3.80.10.10">
    <property type="entry name" value="Ribonuclease Inhibitor"/>
    <property type="match status" value="1"/>
</dbReference>
<dbReference type="InterPro" id="IPR003591">
    <property type="entry name" value="Leu-rich_rpt_typical-subtyp"/>
</dbReference>
<dbReference type="OrthoDB" id="433501at2759"/>
<protein>
    <submittedName>
        <fullName evidence="4">Uncharacterized protein</fullName>
    </submittedName>
</protein>
<gene>
    <name evidence="4" type="ORF">P879_02693</name>
</gene>
<dbReference type="EMBL" id="JTDF01001550">
    <property type="protein sequence ID" value="KAF8569861.1"/>
    <property type="molecule type" value="Genomic_DNA"/>
</dbReference>
<dbReference type="PANTHER" id="PTHR45973">
    <property type="entry name" value="PROTEIN PHOSPHATASE 1 REGULATORY SUBUNIT SDS22-RELATED"/>
    <property type="match status" value="1"/>
</dbReference>
<dbReference type="Proteomes" id="UP000699462">
    <property type="component" value="Unassembled WGS sequence"/>
</dbReference>
<proteinExistence type="predicted"/>
<keyword evidence="2" id="KW-0677">Repeat</keyword>
<dbReference type="InterPro" id="IPR001611">
    <property type="entry name" value="Leu-rich_rpt"/>
</dbReference>
<dbReference type="Pfam" id="PF12799">
    <property type="entry name" value="LRR_4"/>
    <property type="match status" value="1"/>
</dbReference>
<sequence length="372" mass="42107">MTEEFLRKSTKSANPLFVTKLNLSGRKKQQKIKVIILLRNSSTQVIENLDLYSNLVHLNLSYNHLQRIGNLRGLKNLKHLNLSNNFITSLDGLGDLFGLLTLNLNDNAITDIPPWISKNLPKLKTLLLSGNKIETLHQLIRLRGLANLTVFAFRGNPAVDQLVLTVSSGESDESYRQLRPPTQHDSYSVYRLYTLFILRTLVLLDEQPVTTTELQVANERFGQVELSNLTRKLRRRENCLMKLQQANTELARGLDSRTQSVKVARAQQSAQEVEISKLEQELCMKDELLQSKTDELARACLKHYELERELAFHKIDSKLAAALLGPPPKPEWGSLEKVSDCVSCSTMPGIVDPHAIFQVSELNCSDPIRRAF</sequence>
<name>A0A8T0DT86_9TREM</name>
<dbReference type="AlphaFoldDB" id="A0A8T0DT86"/>
<dbReference type="SMART" id="SM00369">
    <property type="entry name" value="LRR_TYP"/>
    <property type="match status" value="4"/>
</dbReference>
<reference evidence="4 5" key="1">
    <citation type="submission" date="2019-07" db="EMBL/GenBank/DDBJ databases">
        <title>Annotation for the trematode Paragonimus westermani.</title>
        <authorList>
            <person name="Choi Y.-J."/>
        </authorList>
    </citation>
    <scope>NUCLEOTIDE SEQUENCE [LARGE SCALE GENOMIC DNA]</scope>
    <source>
        <strain evidence="4">180907_Pwestermani</strain>
    </source>
</reference>
<evidence type="ECO:0000256" key="2">
    <source>
        <dbReference type="ARBA" id="ARBA00022737"/>
    </source>
</evidence>
<dbReference type="Pfam" id="PF13855">
    <property type="entry name" value="LRR_8"/>
    <property type="match status" value="1"/>
</dbReference>
<dbReference type="InterPro" id="IPR050576">
    <property type="entry name" value="Cilia_flagella_integrity"/>
</dbReference>
<keyword evidence="3" id="KW-0175">Coiled coil</keyword>
<dbReference type="PROSITE" id="PS51450">
    <property type="entry name" value="LRR"/>
    <property type="match status" value="4"/>
</dbReference>
<evidence type="ECO:0000256" key="3">
    <source>
        <dbReference type="SAM" id="Coils"/>
    </source>
</evidence>
<dbReference type="InterPro" id="IPR032675">
    <property type="entry name" value="LRR_dom_sf"/>
</dbReference>
<keyword evidence="1" id="KW-0433">Leucine-rich repeat</keyword>
<dbReference type="InterPro" id="IPR025875">
    <property type="entry name" value="Leu-rich_rpt_4"/>
</dbReference>
<dbReference type="SUPFAM" id="SSF52058">
    <property type="entry name" value="L domain-like"/>
    <property type="match status" value="1"/>
</dbReference>
<comment type="caution">
    <text evidence="4">The sequence shown here is derived from an EMBL/GenBank/DDBJ whole genome shotgun (WGS) entry which is preliminary data.</text>
</comment>
<feature type="coiled-coil region" evidence="3">
    <location>
        <begin position="226"/>
        <end position="281"/>
    </location>
</feature>
<evidence type="ECO:0000313" key="4">
    <source>
        <dbReference type="EMBL" id="KAF8569861.1"/>
    </source>
</evidence>
<evidence type="ECO:0000256" key="1">
    <source>
        <dbReference type="ARBA" id="ARBA00022614"/>
    </source>
</evidence>